<gene>
    <name evidence="2" type="ORF">AVDCRST_MAG65-539</name>
</gene>
<accession>A0A6J4RGW6</accession>
<feature type="compositionally biased region" description="Basic residues" evidence="1">
    <location>
        <begin position="100"/>
        <end position="109"/>
    </location>
</feature>
<dbReference type="EMBL" id="CADCVL010000091">
    <property type="protein sequence ID" value="CAA9468505.1"/>
    <property type="molecule type" value="Genomic_DNA"/>
</dbReference>
<name>A0A6J4RGW6_9ACTN</name>
<sequence length="271" mass="29550">GVHRRTSPRADAPPTRARHPRPAVPAAGGARRGVRLGRRLAADRRGVLRRRGHAGALPGDPHRRAQEHGPLHHVRLRVRAGARARPRPHAPLHGPALPRAGHRVRRVLSRRPGPAGDHRVRLRDPRRAERRAARRRHRHHHGRARSRGGRLHGRDHARRHPGGAQGADGGGALARHVARPRDDLHRHPAGVPDHPPPADQRADPPDEGLVARVPARCDAADPRAGEVRARCPQPVRLDDADPRRRPGVPDHHRPAGRARTPPRGAAGGGAV</sequence>
<feature type="non-terminal residue" evidence="2">
    <location>
        <position position="271"/>
    </location>
</feature>
<feature type="non-terminal residue" evidence="2">
    <location>
        <position position="1"/>
    </location>
</feature>
<evidence type="ECO:0000256" key="1">
    <source>
        <dbReference type="SAM" id="MobiDB-lite"/>
    </source>
</evidence>
<feature type="compositionally biased region" description="Basic residues" evidence="1">
    <location>
        <begin position="71"/>
        <end position="90"/>
    </location>
</feature>
<feature type="compositionally biased region" description="Basic and acidic residues" evidence="1">
    <location>
        <begin position="218"/>
        <end position="229"/>
    </location>
</feature>
<feature type="compositionally biased region" description="Basic residues" evidence="1">
    <location>
        <begin position="132"/>
        <end position="161"/>
    </location>
</feature>
<feature type="region of interest" description="Disordered" evidence="1">
    <location>
        <begin position="1"/>
        <end position="171"/>
    </location>
</feature>
<dbReference type="AlphaFoldDB" id="A0A6J4RGW6"/>
<proteinExistence type="predicted"/>
<evidence type="ECO:0000313" key="2">
    <source>
        <dbReference type="EMBL" id="CAA9468505.1"/>
    </source>
</evidence>
<reference evidence="2" key="1">
    <citation type="submission" date="2020-02" db="EMBL/GenBank/DDBJ databases">
        <authorList>
            <person name="Meier V. D."/>
        </authorList>
    </citation>
    <scope>NUCLEOTIDE SEQUENCE</scope>
    <source>
        <strain evidence="2">AVDCRST_MAG65</strain>
    </source>
</reference>
<organism evidence="2">
    <name type="scientific">uncultured Solirubrobacteraceae bacterium</name>
    <dbReference type="NCBI Taxonomy" id="1162706"/>
    <lineage>
        <taxon>Bacteria</taxon>
        <taxon>Bacillati</taxon>
        <taxon>Actinomycetota</taxon>
        <taxon>Thermoleophilia</taxon>
        <taxon>Solirubrobacterales</taxon>
        <taxon>Solirubrobacteraceae</taxon>
        <taxon>environmental samples</taxon>
    </lineage>
</organism>
<feature type="compositionally biased region" description="Basic and acidic residues" evidence="1">
    <location>
        <begin position="60"/>
        <end position="70"/>
    </location>
</feature>
<feature type="compositionally biased region" description="Basic and acidic residues" evidence="1">
    <location>
        <begin position="236"/>
        <end position="253"/>
    </location>
</feature>
<protein>
    <submittedName>
        <fullName evidence="2">ABC transporter, permease protein (Cluster 3, basic aa/glutamine/opines)</fullName>
    </submittedName>
</protein>
<feature type="compositionally biased region" description="Basic and acidic residues" evidence="1">
    <location>
        <begin position="116"/>
        <end position="131"/>
    </location>
</feature>
<feature type="region of interest" description="Disordered" evidence="1">
    <location>
        <begin position="183"/>
        <end position="271"/>
    </location>
</feature>